<dbReference type="PROSITE" id="PS51671">
    <property type="entry name" value="ACT"/>
    <property type="match status" value="1"/>
</dbReference>
<dbReference type="CDD" id="cd04897">
    <property type="entry name" value="ACT_ACR_3"/>
    <property type="match status" value="1"/>
</dbReference>
<dbReference type="PANTHER" id="PTHR31096:SF6">
    <property type="entry name" value="ACT DOMAIN-CONTAINING PROTEIN ACR8"/>
    <property type="match status" value="1"/>
</dbReference>
<accession>A0A6G1F6Y1</accession>
<keyword evidence="6" id="KW-1185">Reference proteome</keyword>
<comment type="function">
    <text evidence="2">Binds amino acids.</text>
</comment>
<comment type="caution">
    <text evidence="5">The sequence shown here is derived from an EMBL/GenBank/DDBJ whole genome shotgun (WGS) entry which is preliminary data.</text>
</comment>
<evidence type="ECO:0000256" key="1">
    <source>
        <dbReference type="ARBA" id="ARBA00022737"/>
    </source>
</evidence>
<dbReference type="GO" id="GO:0016597">
    <property type="term" value="F:amino acid binding"/>
    <property type="evidence" value="ECO:0007669"/>
    <property type="project" value="UniProtKB-UniRule"/>
</dbReference>
<evidence type="ECO:0000313" key="6">
    <source>
        <dbReference type="Proteomes" id="UP000479710"/>
    </source>
</evidence>
<evidence type="ECO:0000313" key="5">
    <source>
        <dbReference type="EMBL" id="KAF0932676.1"/>
    </source>
</evidence>
<evidence type="ECO:0000256" key="3">
    <source>
        <dbReference type="SAM" id="MobiDB-lite"/>
    </source>
</evidence>
<dbReference type="InterPro" id="IPR040217">
    <property type="entry name" value="ACR1-12"/>
</dbReference>
<dbReference type="OrthoDB" id="1716101at2759"/>
<sequence length="253" mass="26842">MDCSVVEARAWMHRGHLSCLVFLRDEEADTERMACIEACLGHLLSGGDSTSAGSLGGAVAAVPVPPSRTPSVASTSSCLLTATRRSIWAKRGYSVVTVQCHDRPKLLFDVVCTLTDMDYVVFHGTIDTTDDQAHQEFYIRHADGSPIRSEAERQRVSQCLQDAQAALTAGLLPRRATPLPPAWGLAKVASLVSINNADLATDDIKALEAGPSQVAIKPAPAESPPAKAATEDDDCVSSSSPSGPDGQRHLPGW</sequence>
<dbReference type="PANTHER" id="PTHR31096">
    <property type="entry name" value="ACT DOMAIN-CONTAINING PROTEIN ACR4-RELATED"/>
    <property type="match status" value="1"/>
</dbReference>
<feature type="region of interest" description="Disordered" evidence="3">
    <location>
        <begin position="211"/>
        <end position="253"/>
    </location>
</feature>
<reference evidence="5 6" key="1">
    <citation type="submission" date="2019-11" db="EMBL/GenBank/DDBJ databases">
        <title>Whole genome sequence of Oryza granulata.</title>
        <authorList>
            <person name="Li W."/>
        </authorList>
    </citation>
    <scope>NUCLEOTIDE SEQUENCE [LARGE SCALE GENOMIC DNA]</scope>
    <source>
        <strain evidence="6">cv. Menghai</strain>
        <tissue evidence="5">Leaf</tissue>
    </source>
</reference>
<feature type="domain" description="ACT" evidence="4">
    <location>
        <begin position="95"/>
        <end position="174"/>
    </location>
</feature>
<organism evidence="5 6">
    <name type="scientific">Oryza meyeriana var. granulata</name>
    <dbReference type="NCBI Taxonomy" id="110450"/>
    <lineage>
        <taxon>Eukaryota</taxon>
        <taxon>Viridiplantae</taxon>
        <taxon>Streptophyta</taxon>
        <taxon>Embryophyta</taxon>
        <taxon>Tracheophyta</taxon>
        <taxon>Spermatophyta</taxon>
        <taxon>Magnoliopsida</taxon>
        <taxon>Liliopsida</taxon>
        <taxon>Poales</taxon>
        <taxon>Poaceae</taxon>
        <taxon>BOP clade</taxon>
        <taxon>Oryzoideae</taxon>
        <taxon>Oryzeae</taxon>
        <taxon>Oryzinae</taxon>
        <taxon>Oryza</taxon>
        <taxon>Oryza meyeriana</taxon>
    </lineage>
</organism>
<name>A0A6G1F6Y1_9ORYZ</name>
<dbReference type="EMBL" id="SPHZ02000001">
    <property type="protein sequence ID" value="KAF0932676.1"/>
    <property type="molecule type" value="Genomic_DNA"/>
</dbReference>
<protein>
    <recommendedName>
        <fullName evidence="2">ACT domain-containing protein ACR</fullName>
    </recommendedName>
    <alternativeName>
        <fullName evidence="2">Protein ACT DOMAIN REPEATS</fullName>
    </alternativeName>
</protein>
<dbReference type="InterPro" id="IPR002912">
    <property type="entry name" value="ACT_dom"/>
</dbReference>
<evidence type="ECO:0000259" key="4">
    <source>
        <dbReference type="PROSITE" id="PS51671"/>
    </source>
</evidence>
<dbReference type="SUPFAM" id="SSF55021">
    <property type="entry name" value="ACT-like"/>
    <property type="match status" value="1"/>
</dbReference>
<dbReference type="InterPro" id="IPR045865">
    <property type="entry name" value="ACT-like_dom_sf"/>
</dbReference>
<evidence type="ECO:0000256" key="2">
    <source>
        <dbReference type="RuleBase" id="RU369043"/>
    </source>
</evidence>
<proteinExistence type="predicted"/>
<dbReference type="AlphaFoldDB" id="A0A6G1F6Y1"/>
<dbReference type="Proteomes" id="UP000479710">
    <property type="component" value="Unassembled WGS sequence"/>
</dbReference>
<dbReference type="Pfam" id="PF01842">
    <property type="entry name" value="ACT"/>
    <property type="match status" value="1"/>
</dbReference>
<feature type="compositionally biased region" description="Low complexity" evidence="3">
    <location>
        <begin position="215"/>
        <end position="228"/>
    </location>
</feature>
<keyword evidence="1 2" id="KW-0677">Repeat</keyword>
<gene>
    <name evidence="5" type="ORF">E2562_011974</name>
</gene>